<dbReference type="Proteomes" id="UP000325743">
    <property type="component" value="Plasmid unnamed1"/>
</dbReference>
<reference evidence="1 2" key="1">
    <citation type="submission" date="2018-09" db="EMBL/GenBank/DDBJ databases">
        <title>Complete genome sequence of Cupriavidus oxalaticus T2, a bacterium capable of phenol tolerance and degradation.</title>
        <authorList>
            <person name="Yan J."/>
        </authorList>
    </citation>
    <scope>NUCLEOTIDE SEQUENCE [LARGE SCALE GENOMIC DNA]</scope>
    <source>
        <strain evidence="1 2">T2</strain>
        <plasmid evidence="1 2">unnamed1</plasmid>
    </source>
</reference>
<dbReference type="EMBL" id="CP032520">
    <property type="protein sequence ID" value="QEZ48704.1"/>
    <property type="molecule type" value="Genomic_DNA"/>
</dbReference>
<dbReference type="AlphaFoldDB" id="A0A5P3VQN7"/>
<evidence type="ECO:0000313" key="1">
    <source>
        <dbReference type="EMBL" id="QEZ48704.1"/>
    </source>
</evidence>
<proteinExistence type="predicted"/>
<organism evidence="1 2">
    <name type="scientific">Cupriavidus oxalaticus</name>
    <dbReference type="NCBI Taxonomy" id="96344"/>
    <lineage>
        <taxon>Bacteria</taxon>
        <taxon>Pseudomonadati</taxon>
        <taxon>Pseudomonadota</taxon>
        <taxon>Betaproteobacteria</taxon>
        <taxon>Burkholderiales</taxon>
        <taxon>Burkholderiaceae</taxon>
        <taxon>Cupriavidus</taxon>
    </lineage>
</organism>
<dbReference type="Gene3D" id="3.10.580.10">
    <property type="entry name" value="CBS-domain"/>
    <property type="match status" value="1"/>
</dbReference>
<geneLocation type="plasmid" evidence="1">
    <name>unnamed1</name>
</geneLocation>
<evidence type="ECO:0008006" key="3">
    <source>
        <dbReference type="Google" id="ProtNLM"/>
    </source>
</evidence>
<protein>
    <recommendedName>
        <fullName evidence="3">CBS domain-containing protein</fullName>
    </recommendedName>
</protein>
<gene>
    <name evidence="1" type="ORF">D2917_30940</name>
</gene>
<dbReference type="InterPro" id="IPR046342">
    <property type="entry name" value="CBS_dom_sf"/>
</dbReference>
<evidence type="ECO:0000313" key="2">
    <source>
        <dbReference type="Proteomes" id="UP000325743"/>
    </source>
</evidence>
<dbReference type="RefSeq" id="WP_151072947.1">
    <property type="nucleotide sequence ID" value="NZ_CP032520.1"/>
</dbReference>
<accession>A0A5P3VQN7</accession>
<keyword evidence="1" id="KW-0614">Plasmid</keyword>
<name>A0A5P3VQN7_9BURK</name>
<dbReference type="SUPFAM" id="SSF54631">
    <property type="entry name" value="CBS-domain pair"/>
    <property type="match status" value="1"/>
</dbReference>
<sequence length="256" mass="28995">METLQWDERLHYRDRLRASRYAALADAEAFSEICFAVEAIGLRLYGREATMNQYFPRIQVLAEDSAVFSEMPHQFPQLFSRFDALYKTVQIARNDAMHAGIYARHVTTAAIELCIGLEEALMKEQQLVRTKVKDYMVRSPIIVHPWQPVAYARQLMLMHSFTFLPVKIGDWKLVPEVSMAKFLRRHEDRKLALGRSIQDAASLENNALDLLTAHVVGPEDNVSDLLSGAPANQPTLWLVDDGHAGLAGVLSPFELM</sequence>